<proteinExistence type="predicted"/>
<dbReference type="EMBL" id="AHKC01009645">
    <property type="protein sequence ID" value="EKF32721.1"/>
    <property type="molecule type" value="Genomic_DNA"/>
</dbReference>
<accession>K2NCX2</accession>
<dbReference type="Gene3D" id="2.130.10.10">
    <property type="entry name" value="YVTN repeat-like/Quinoprotein amine dehydrogenase"/>
    <property type="match status" value="1"/>
</dbReference>
<dbReference type="PANTHER" id="PTHR22889">
    <property type="entry name" value="WD REPEAT-CONTAINING PROTEIN 89"/>
    <property type="match status" value="1"/>
</dbReference>
<dbReference type="PANTHER" id="PTHR22889:SF0">
    <property type="entry name" value="WD REPEAT-CONTAINING PROTEIN 89"/>
    <property type="match status" value="1"/>
</dbReference>
<keyword evidence="1" id="KW-0853">WD repeat</keyword>
<keyword evidence="2" id="KW-0677">Repeat</keyword>
<dbReference type="AlphaFoldDB" id="K2NCX2"/>
<evidence type="ECO:0000256" key="2">
    <source>
        <dbReference type="ARBA" id="ARBA00022737"/>
    </source>
</evidence>
<evidence type="ECO:0000256" key="1">
    <source>
        <dbReference type="ARBA" id="ARBA00022574"/>
    </source>
</evidence>
<dbReference type="SMART" id="SM00320">
    <property type="entry name" value="WD40"/>
    <property type="match status" value="4"/>
</dbReference>
<gene>
    <name evidence="4" type="ORF">MOQ_003422</name>
</gene>
<dbReference type="InterPro" id="IPR001680">
    <property type="entry name" value="WD40_rpt"/>
</dbReference>
<organism evidence="4 5">
    <name type="scientific">Trypanosoma cruzi marinkellei</name>
    <dbReference type="NCBI Taxonomy" id="85056"/>
    <lineage>
        <taxon>Eukaryota</taxon>
        <taxon>Discoba</taxon>
        <taxon>Euglenozoa</taxon>
        <taxon>Kinetoplastea</taxon>
        <taxon>Metakinetoplastina</taxon>
        <taxon>Trypanosomatida</taxon>
        <taxon>Trypanosomatidae</taxon>
        <taxon>Trypanosoma</taxon>
        <taxon>Schizotrypanum</taxon>
    </lineage>
</organism>
<dbReference type="InterPro" id="IPR015943">
    <property type="entry name" value="WD40/YVTN_repeat-like_dom_sf"/>
</dbReference>
<dbReference type="InterPro" id="IPR039328">
    <property type="entry name" value="WDR89"/>
</dbReference>
<keyword evidence="3" id="KW-0472">Membrane</keyword>
<dbReference type="Proteomes" id="UP000007350">
    <property type="component" value="Unassembled WGS sequence"/>
</dbReference>
<evidence type="ECO:0000256" key="3">
    <source>
        <dbReference type="SAM" id="Phobius"/>
    </source>
</evidence>
<reference evidence="4 5" key="1">
    <citation type="journal article" date="2012" name="BMC Genomics">
        <title>Comparative genomic analysis of human infective Trypanosoma cruzi lineages with the bat-restricted subspecies T. cruzi marinkellei.</title>
        <authorList>
            <person name="Franzen O."/>
            <person name="Talavera-Lopez C."/>
            <person name="Ochaya S."/>
            <person name="Butler C.E."/>
            <person name="Messenger L.A."/>
            <person name="Lewis M.D."/>
            <person name="Llewellyn M.S."/>
            <person name="Marinkelle C.J."/>
            <person name="Tyler K.M."/>
            <person name="Miles M.A."/>
            <person name="Andersson B."/>
        </authorList>
    </citation>
    <scope>NUCLEOTIDE SEQUENCE [LARGE SCALE GENOMIC DNA]</scope>
    <source>
        <strain evidence="4 5">B7</strain>
    </source>
</reference>
<dbReference type="OrthoDB" id="25131at2759"/>
<feature type="transmembrane region" description="Helical" evidence="3">
    <location>
        <begin position="20"/>
        <end position="43"/>
    </location>
</feature>
<evidence type="ECO:0000313" key="5">
    <source>
        <dbReference type="Proteomes" id="UP000007350"/>
    </source>
</evidence>
<dbReference type="InterPro" id="IPR036322">
    <property type="entry name" value="WD40_repeat_dom_sf"/>
</dbReference>
<evidence type="ECO:0000313" key="4">
    <source>
        <dbReference type="EMBL" id="EKF32721.1"/>
    </source>
</evidence>
<keyword evidence="3" id="KW-1133">Transmembrane helix</keyword>
<sequence length="463" mass="51097">MLFFSNGCFSVRPAGRRTLHFFFFFSACFGPGKPHIMISFLFVTNGYDMCTCIASIHIHLFYLFFFFIWLGGSSLIPRGGWWGVFVHSRTYIKKKKKQKTKRGKHHSLSAGGWRGKMQPVHTVRTSDEDGTYVLDGCVCNDGSSLCLSVSDHTIRCYDTHTATFLFTLTGHTCAIKDVTTSASQATVLYSSQEDTGVMISDMRQVNPAHFLSEFCGTGATGGTVGVTPNGHFLGVAVNGDTHIVDTRMWHTTHVIANMHLDEITRLRFLDDTVYCSAGEDQMINFIDSASEVAENDMLLQAISCGEVVTKMTAFLHLGVLGLVGSCENAYLFPFDLQEREVRYPRPDQATYLVEMCVLTGQPYLVRGVRDDDGNVGPLSLMNWTTRDVTQLAPVHRETCRIAIGVDDCLVTGGEDGLVAFWRTDDTAGAVTATTLTDAAALGRGVIKSRPHVTRPLRSMPYAK</sequence>
<comment type="caution">
    <text evidence="4">The sequence shown here is derived from an EMBL/GenBank/DDBJ whole genome shotgun (WGS) entry which is preliminary data.</text>
</comment>
<keyword evidence="3" id="KW-0812">Transmembrane</keyword>
<name>K2NCX2_TRYCR</name>
<keyword evidence="5" id="KW-1185">Reference proteome</keyword>
<protein>
    <recommendedName>
        <fullName evidence="6">Guanine nucleotide-binding protein subunit beta-like protein</fullName>
    </recommendedName>
</protein>
<dbReference type="SUPFAM" id="SSF50978">
    <property type="entry name" value="WD40 repeat-like"/>
    <property type="match status" value="1"/>
</dbReference>
<evidence type="ECO:0008006" key="6">
    <source>
        <dbReference type="Google" id="ProtNLM"/>
    </source>
</evidence>